<dbReference type="Pfam" id="PF01469">
    <property type="entry name" value="Pentapeptide_2"/>
    <property type="match status" value="2"/>
</dbReference>
<dbReference type="Pfam" id="PF00823">
    <property type="entry name" value="PPE"/>
    <property type="match status" value="1"/>
</dbReference>
<dbReference type="InterPro" id="IPR002989">
    <property type="entry name" value="Mycobac_pentapep"/>
</dbReference>
<proteinExistence type="inferred from homology"/>
<name>A0A1V3X591_MYCKA</name>
<comment type="caution">
    <text evidence="4">The sequence shown here is derived from an EMBL/GenBank/DDBJ whole genome shotgun (WGS) entry which is preliminary data.</text>
</comment>
<dbReference type="Gene3D" id="1.20.1260.20">
    <property type="entry name" value="PPE superfamily"/>
    <property type="match status" value="1"/>
</dbReference>
<evidence type="ECO:0000313" key="4">
    <source>
        <dbReference type="EMBL" id="OOK74217.1"/>
    </source>
</evidence>
<evidence type="ECO:0000259" key="3">
    <source>
        <dbReference type="Pfam" id="PF00823"/>
    </source>
</evidence>
<reference evidence="4 5" key="1">
    <citation type="submission" date="2017-02" db="EMBL/GenBank/DDBJ databases">
        <title>Complete genome sequences of Mycobacterium kansasii strains isolated from rhesus macaques.</title>
        <authorList>
            <person name="Panda A."/>
            <person name="Nagaraj S."/>
            <person name="Zhao X."/>
            <person name="Tettelin H."/>
            <person name="Detolla L.J."/>
        </authorList>
    </citation>
    <scope>NUCLEOTIDE SEQUENCE [LARGE SCALE GENOMIC DNA]</scope>
    <source>
        <strain evidence="4 5">11-3813</strain>
    </source>
</reference>
<organism evidence="4 5">
    <name type="scientific">Mycobacterium kansasii</name>
    <dbReference type="NCBI Taxonomy" id="1768"/>
    <lineage>
        <taxon>Bacteria</taxon>
        <taxon>Bacillati</taxon>
        <taxon>Actinomycetota</taxon>
        <taxon>Actinomycetes</taxon>
        <taxon>Mycobacteriales</taxon>
        <taxon>Mycobacteriaceae</taxon>
        <taxon>Mycobacterium</taxon>
    </lineage>
</organism>
<feature type="region of interest" description="Disordered" evidence="2">
    <location>
        <begin position="697"/>
        <end position="825"/>
    </location>
</feature>
<evidence type="ECO:0000256" key="2">
    <source>
        <dbReference type="SAM" id="MobiDB-lite"/>
    </source>
</evidence>
<dbReference type="PANTHER" id="PTHR46766:SF1">
    <property type="entry name" value="GLUTAMINE-RICH PROTEIN 2"/>
    <property type="match status" value="1"/>
</dbReference>
<feature type="compositionally biased region" description="Basic and acidic residues" evidence="2">
    <location>
        <begin position="752"/>
        <end position="761"/>
    </location>
</feature>
<feature type="domain" description="PPE" evidence="3">
    <location>
        <begin position="1"/>
        <end position="151"/>
    </location>
</feature>
<dbReference type="PANTHER" id="PTHR46766">
    <property type="entry name" value="GLUTAMINE-RICH PROTEIN 2"/>
    <property type="match status" value="1"/>
</dbReference>
<feature type="region of interest" description="Disordered" evidence="2">
    <location>
        <begin position="198"/>
        <end position="236"/>
    </location>
</feature>
<dbReference type="InterPro" id="IPR038332">
    <property type="entry name" value="PPE_sf"/>
</dbReference>
<dbReference type="SUPFAM" id="SSF140459">
    <property type="entry name" value="PE/PPE dimer-like"/>
    <property type="match status" value="1"/>
</dbReference>
<gene>
    <name evidence="4" type="ORF">BZL30_4660</name>
</gene>
<dbReference type="AlphaFoldDB" id="A0A1V3X591"/>
<dbReference type="Proteomes" id="UP000189229">
    <property type="component" value="Unassembled WGS sequence"/>
</dbReference>
<evidence type="ECO:0000256" key="1">
    <source>
        <dbReference type="ARBA" id="ARBA00010652"/>
    </source>
</evidence>
<dbReference type="GO" id="GO:0052572">
    <property type="term" value="P:response to host immune response"/>
    <property type="evidence" value="ECO:0007669"/>
    <property type="project" value="TreeGrafter"/>
</dbReference>
<feature type="compositionally biased region" description="Low complexity" evidence="2">
    <location>
        <begin position="804"/>
        <end position="817"/>
    </location>
</feature>
<accession>A0A1V3X591</accession>
<feature type="compositionally biased region" description="Basic and acidic residues" evidence="2">
    <location>
        <begin position="786"/>
        <end position="795"/>
    </location>
</feature>
<evidence type="ECO:0000313" key="5">
    <source>
        <dbReference type="Proteomes" id="UP000189229"/>
    </source>
</evidence>
<protein>
    <submittedName>
        <fullName evidence="4">PPE family protein</fullName>
    </submittedName>
</protein>
<dbReference type="InterPro" id="IPR000030">
    <property type="entry name" value="PPE_dom"/>
</dbReference>
<dbReference type="EMBL" id="MVBM01000004">
    <property type="protein sequence ID" value="OOK74217.1"/>
    <property type="molecule type" value="Genomic_DNA"/>
</dbReference>
<feature type="compositionally biased region" description="Gly residues" evidence="2">
    <location>
        <begin position="198"/>
        <end position="229"/>
    </location>
</feature>
<comment type="similarity">
    <text evidence="1">Belongs to the mycobacterial PPE family.</text>
</comment>
<sequence>MYLGAGSAPLLEVSAAWSGLADELGTAADSFSSVTSNLAGQAWQGPASQAMARAARPYAEFLRAASLRATTTSSGARTVASIFEAAKAATVHPEIIAANRQAFVQAVRTNIFGFNAPFIAAAEAAYEEFWATDVAALVGYHGGASAVAAQLSSWQQTMQHLPGIGQLLGGAPAGAATAAPTDPNIGVGNKGGGNIGSGNNSGTGAGNVGNGNKGSGNFGSGNRGNGNIGFGNRSPRTTGVRGNIGLGNFGAGNFGAGNFGNNNVGFGNGAGPVPGLANSNFGLGNSGSFNQGGGNTGIGNIGAGNTGTNNIGFGNTGNNNLGIGLTGNNQAGINLAGLLNSGNGNIGLFNSGTNNIGFFNSGDGNVGIFNSGRNLTAATLGDIQSIGIGNSGFGHLGAGNSGRASFGFGNSGFLDTGIGNSGAYSTGFGNSGVVNTGFGNSGQFNTGFGNSGSVNTGAWNSGNFNTTVGSTTDVSATTSGFGNTGTNVSGFNNSASGGGVNGNISGFFNRASGGSAQNGNLSGLFNTGVSVAYLPFFPVPGVVSGFGSGCSTRAPASSACSTSLNCSSNWGSIGYFCNGEAEDVPRCGLGAHDERGPACNGLVGDISTAAAPFTWVTSSHGPDQHQNAGLRRIRIRRVTGKYRILHQMNQHAPAACLNRTLYLPDASSGRCDGPTETVSHSRYTRRIVAHRRQPLLGAQRHGKHHERDPALQTQGLRPMASPCSSDESPLPESAVSVHGAIGAASPVRSGGGHRDPADRPVRPGAHARAATCPAGARWSLPVRHLQRPDRADQPTRRGHRHRSSWSPAARRAQRPAQGVGGVPAR</sequence>